<evidence type="ECO:0000313" key="2">
    <source>
        <dbReference type="Proteomes" id="UP000178099"/>
    </source>
</evidence>
<accession>A0A1G2DAW1</accession>
<dbReference type="AlphaFoldDB" id="A0A1G2DAW1"/>
<sequence>MKRDFLPLLLAILPIAVLAILAGVLLSYATVSEDFEDLVYGEGMVSIADASVSVEIPYTQSGFRQGLAGRDELAEDAGMLFLCLPGPYPKFWMKGMKFPIDIIWINSDLEVSGISEHVTPDSFPDTIVPRAPATHVLEVNAGFADRHGISLGDTIFGLGGSSCSQAF</sequence>
<dbReference type="Proteomes" id="UP000178099">
    <property type="component" value="Unassembled WGS sequence"/>
</dbReference>
<gene>
    <name evidence="1" type="ORF">A3D67_03990</name>
</gene>
<evidence type="ECO:0008006" key="3">
    <source>
        <dbReference type="Google" id="ProtNLM"/>
    </source>
</evidence>
<comment type="caution">
    <text evidence="1">The sequence shown here is derived from an EMBL/GenBank/DDBJ whole genome shotgun (WGS) entry which is preliminary data.</text>
</comment>
<dbReference type="Pfam" id="PF02643">
    <property type="entry name" value="DUF192"/>
    <property type="match status" value="1"/>
</dbReference>
<dbReference type="Gene3D" id="2.60.120.1140">
    <property type="entry name" value="Protein of unknown function DUF192"/>
    <property type="match status" value="1"/>
</dbReference>
<organism evidence="1 2">
    <name type="scientific">Candidatus Lloydbacteria bacterium RIFCSPHIGHO2_02_FULL_51_22</name>
    <dbReference type="NCBI Taxonomy" id="1798663"/>
    <lineage>
        <taxon>Bacteria</taxon>
        <taxon>Candidatus Lloydiibacteriota</taxon>
    </lineage>
</organism>
<name>A0A1G2DAW1_9BACT</name>
<dbReference type="EMBL" id="MHLN01000044">
    <property type="protein sequence ID" value="OGZ10050.1"/>
    <property type="molecule type" value="Genomic_DNA"/>
</dbReference>
<proteinExistence type="predicted"/>
<protein>
    <recommendedName>
        <fullName evidence="3">DUF192 domain-containing protein</fullName>
    </recommendedName>
</protein>
<dbReference type="InterPro" id="IPR038695">
    <property type="entry name" value="Saro_0823-like_sf"/>
</dbReference>
<evidence type="ECO:0000313" key="1">
    <source>
        <dbReference type="EMBL" id="OGZ10050.1"/>
    </source>
</evidence>
<dbReference type="PANTHER" id="PTHR37953">
    <property type="entry name" value="UPF0127 PROTEIN MJ1496"/>
    <property type="match status" value="1"/>
</dbReference>
<dbReference type="PANTHER" id="PTHR37953:SF1">
    <property type="entry name" value="UPF0127 PROTEIN MJ1496"/>
    <property type="match status" value="1"/>
</dbReference>
<dbReference type="InterPro" id="IPR003795">
    <property type="entry name" value="DUF192"/>
</dbReference>
<reference evidence="1 2" key="1">
    <citation type="journal article" date="2016" name="Nat. Commun.">
        <title>Thousands of microbial genomes shed light on interconnected biogeochemical processes in an aquifer system.</title>
        <authorList>
            <person name="Anantharaman K."/>
            <person name="Brown C.T."/>
            <person name="Hug L.A."/>
            <person name="Sharon I."/>
            <person name="Castelle C.J."/>
            <person name="Probst A.J."/>
            <person name="Thomas B.C."/>
            <person name="Singh A."/>
            <person name="Wilkins M.J."/>
            <person name="Karaoz U."/>
            <person name="Brodie E.L."/>
            <person name="Williams K.H."/>
            <person name="Hubbard S.S."/>
            <person name="Banfield J.F."/>
        </authorList>
    </citation>
    <scope>NUCLEOTIDE SEQUENCE [LARGE SCALE GENOMIC DNA]</scope>
</reference>